<accession>A0A6L2NN37</accession>
<reference evidence="1" key="1">
    <citation type="journal article" date="2019" name="Sci. Rep.">
        <title>Draft genome of Tanacetum cinerariifolium, the natural source of mosquito coil.</title>
        <authorList>
            <person name="Yamashiro T."/>
            <person name="Shiraishi A."/>
            <person name="Satake H."/>
            <person name="Nakayama K."/>
        </authorList>
    </citation>
    <scope>NUCLEOTIDE SEQUENCE</scope>
</reference>
<protein>
    <submittedName>
        <fullName evidence="1">Uncharacterized protein</fullName>
    </submittedName>
</protein>
<name>A0A6L2NN37_TANCI</name>
<dbReference type="EMBL" id="BKCJ010009563">
    <property type="protein sequence ID" value="GEU87556.1"/>
    <property type="molecule type" value="Genomic_DNA"/>
</dbReference>
<sequence length="726" mass="81489">MYGFKECSSCEALYNKSCGCSKRGFIDKFVRNPNKTPDSSQRPPHNCLKCKNPVDGLYCRQRALLRKKLKEVWFTICVEHEIFQDFLNTSESSNDNTNVVSASPGPFVFNQNPDENSSQNPPHIDHHCCYECGDSLDSIFCQQCTCESCGNDAHIGYNCPSKVLIMSNPEPCHNQNVDEFPQTLPSFHPTCYSGDENSFAYYSTPNFVDDSPSELAEYINTSSWNCPAFYNYDDDDNEDYTISITPEEHDNSLSMGDENLDTIAATKSNGVIKSSVEDLFPIPSESEGIPDNMCDVPFRDNSLPLDISKDQFENFSDSNDDSTSIDDDYFSIDNIDYVEIESLNDNPTPGRMLKSPSPFSIPVEDSDSFFEKFDTSLFYLDNSLPEFKTFSDHTEETNSGSTTTHADNSLPKYDSFLFEIKPDQGKLTSVVMEDNLGEPRVHVPNVLPTHPTLMLDSDFIPSDNSLPESKIFCFDILEKNSGSTTIRADISISDLEFFYFKSAPNPRDLISIVDYGIRENVSSTINVNTFEEDHSPLLAYLAALKLGCFKMLLFASWRGELLKLAAMLGIPIAALKLDCFEIIVFASWRVDTGKDEMVSIAVWQAWWACNHGVHIVRAVNEPDEYEWSLVHAKGRGSCWGSLIEVVGKSVDSGGVAGNVGMEVEVFGGKKGSNEQCFESWEPVLARYFLRGGAIGLMHMIDQMAGKLINIKFYTWIKARIFKQLWT</sequence>
<gene>
    <name evidence="1" type="ORF">Tci_059534</name>
</gene>
<comment type="caution">
    <text evidence="1">The sequence shown here is derived from an EMBL/GenBank/DDBJ whole genome shotgun (WGS) entry which is preliminary data.</text>
</comment>
<organism evidence="1">
    <name type="scientific">Tanacetum cinerariifolium</name>
    <name type="common">Dalmatian daisy</name>
    <name type="synonym">Chrysanthemum cinerariifolium</name>
    <dbReference type="NCBI Taxonomy" id="118510"/>
    <lineage>
        <taxon>Eukaryota</taxon>
        <taxon>Viridiplantae</taxon>
        <taxon>Streptophyta</taxon>
        <taxon>Embryophyta</taxon>
        <taxon>Tracheophyta</taxon>
        <taxon>Spermatophyta</taxon>
        <taxon>Magnoliopsida</taxon>
        <taxon>eudicotyledons</taxon>
        <taxon>Gunneridae</taxon>
        <taxon>Pentapetalae</taxon>
        <taxon>asterids</taxon>
        <taxon>campanulids</taxon>
        <taxon>Asterales</taxon>
        <taxon>Asteraceae</taxon>
        <taxon>Asteroideae</taxon>
        <taxon>Anthemideae</taxon>
        <taxon>Anthemidinae</taxon>
        <taxon>Tanacetum</taxon>
    </lineage>
</organism>
<evidence type="ECO:0000313" key="1">
    <source>
        <dbReference type="EMBL" id="GEU87556.1"/>
    </source>
</evidence>
<proteinExistence type="predicted"/>
<dbReference type="AlphaFoldDB" id="A0A6L2NN37"/>